<comment type="caution">
    <text evidence="1">The sequence shown here is derived from an EMBL/GenBank/DDBJ whole genome shotgun (WGS) entry which is preliminary data.</text>
</comment>
<dbReference type="RefSeq" id="WP_111438841.1">
    <property type="nucleotide sequence ID" value="NZ_QKZI01000001.1"/>
</dbReference>
<sequence length="66" mass="6912">MDIALLSMALSQGQVQQQASISVLKQAMGSAEQQGDSVQKLMSTTDAAMLQQAAQPHLGGNIDVKL</sequence>
<dbReference type="AlphaFoldDB" id="A0A2W7MST0"/>
<evidence type="ECO:0000313" key="1">
    <source>
        <dbReference type="EMBL" id="PZX08254.1"/>
    </source>
</evidence>
<dbReference type="InterPro" id="IPR025906">
    <property type="entry name" value="YjfB_motility"/>
</dbReference>
<dbReference type="Proteomes" id="UP000248646">
    <property type="component" value="Unassembled WGS sequence"/>
</dbReference>
<reference evidence="1 2" key="1">
    <citation type="submission" date="2018-06" db="EMBL/GenBank/DDBJ databases">
        <title>Genomic Encyclopedia of Type Strains, Phase IV (KMG-IV): sequencing the most valuable type-strain genomes for metagenomic binning, comparative biology and taxonomic classification.</title>
        <authorList>
            <person name="Goeker M."/>
        </authorList>
    </citation>
    <scope>NUCLEOTIDE SEQUENCE [LARGE SCALE GENOMIC DNA]</scope>
    <source>
        <strain evidence="1 2">DSM 5</strain>
    </source>
</reference>
<accession>A0A2W7MST0</accession>
<name>A0A2W7MST0_9BACI</name>
<organism evidence="1 2">
    <name type="scientific">Psychrobacillus insolitus</name>
    <dbReference type="NCBI Taxonomy" id="1461"/>
    <lineage>
        <taxon>Bacteria</taxon>
        <taxon>Bacillati</taxon>
        <taxon>Bacillota</taxon>
        <taxon>Bacilli</taxon>
        <taxon>Bacillales</taxon>
        <taxon>Bacillaceae</taxon>
        <taxon>Psychrobacillus</taxon>
    </lineage>
</organism>
<proteinExistence type="predicted"/>
<gene>
    <name evidence="1" type="ORF">C7437_1011378</name>
</gene>
<dbReference type="OrthoDB" id="1924973at2"/>
<evidence type="ECO:0000313" key="2">
    <source>
        <dbReference type="Proteomes" id="UP000248646"/>
    </source>
</evidence>
<dbReference type="EMBL" id="QKZI01000001">
    <property type="protein sequence ID" value="PZX08254.1"/>
    <property type="molecule type" value="Genomic_DNA"/>
</dbReference>
<protein>
    <submittedName>
        <fullName evidence="1">Putative motility protein YjfB-like</fullName>
    </submittedName>
</protein>
<dbReference type="Pfam" id="PF14070">
    <property type="entry name" value="YjfB_motility"/>
    <property type="match status" value="1"/>
</dbReference>
<keyword evidence="2" id="KW-1185">Reference proteome</keyword>